<evidence type="ECO:0000259" key="1">
    <source>
        <dbReference type="Pfam" id="PF20151"/>
    </source>
</evidence>
<protein>
    <recommendedName>
        <fullName evidence="1">DUF6533 domain-containing protein</fullName>
    </recommendedName>
</protein>
<organism evidence="2 3">
    <name type="scientific">Hermanssonia centrifuga</name>
    <dbReference type="NCBI Taxonomy" id="98765"/>
    <lineage>
        <taxon>Eukaryota</taxon>
        <taxon>Fungi</taxon>
        <taxon>Dikarya</taxon>
        <taxon>Basidiomycota</taxon>
        <taxon>Agaricomycotina</taxon>
        <taxon>Agaricomycetes</taxon>
        <taxon>Polyporales</taxon>
        <taxon>Meruliaceae</taxon>
        <taxon>Hermanssonia</taxon>
    </lineage>
</organism>
<evidence type="ECO:0000313" key="3">
    <source>
        <dbReference type="Proteomes" id="UP000309038"/>
    </source>
</evidence>
<accession>A0A4V3X948</accession>
<dbReference type="InterPro" id="IPR045340">
    <property type="entry name" value="DUF6533"/>
</dbReference>
<comment type="caution">
    <text evidence="2">The sequence shown here is derived from an EMBL/GenBank/DDBJ whole genome shotgun (WGS) entry which is preliminary data.</text>
</comment>
<gene>
    <name evidence="2" type="ORF">EW026_g8210</name>
</gene>
<dbReference type="Proteomes" id="UP000309038">
    <property type="component" value="Unassembled WGS sequence"/>
</dbReference>
<feature type="domain" description="DUF6533" evidence="1">
    <location>
        <begin position="20"/>
        <end position="64"/>
    </location>
</feature>
<name>A0A4V3X948_9APHY</name>
<evidence type="ECO:0000313" key="2">
    <source>
        <dbReference type="EMBL" id="THG92832.1"/>
    </source>
</evidence>
<keyword evidence="3" id="KW-1185">Reference proteome</keyword>
<dbReference type="EMBL" id="SGPJ01000911">
    <property type="protein sequence ID" value="THG92832.1"/>
    <property type="molecule type" value="Genomic_DNA"/>
</dbReference>
<reference evidence="2 3" key="1">
    <citation type="submission" date="2019-02" db="EMBL/GenBank/DDBJ databases">
        <title>Genome sequencing of the rare red list fungi Phlebia centrifuga.</title>
        <authorList>
            <person name="Buettner E."/>
            <person name="Kellner H."/>
        </authorList>
    </citation>
    <scope>NUCLEOTIDE SEQUENCE [LARGE SCALE GENOMIC DNA]</scope>
    <source>
        <strain evidence="2 3">DSM 108282</strain>
    </source>
</reference>
<proteinExistence type="predicted"/>
<dbReference type="AlphaFoldDB" id="A0A4V3X948"/>
<sequence>MSETSSAFIALLNLEQASDYITVGMTALVAYEYIITIGAEVSLIWRGAWTGAVWLFIANRYLMVVSAAVETIPVNSFVSWHILISV</sequence>
<dbReference type="Pfam" id="PF20151">
    <property type="entry name" value="DUF6533"/>
    <property type="match status" value="1"/>
</dbReference>